<dbReference type="GO" id="GO:0140359">
    <property type="term" value="F:ABC-type transporter activity"/>
    <property type="evidence" value="ECO:0007669"/>
    <property type="project" value="InterPro"/>
</dbReference>
<evidence type="ECO:0000256" key="5">
    <source>
        <dbReference type="ARBA" id="ARBA00022741"/>
    </source>
</evidence>
<feature type="transmembrane region" description="Helical" evidence="10">
    <location>
        <begin position="184"/>
        <end position="203"/>
    </location>
</feature>
<dbReference type="OMA" id="HVGFCDQ"/>
<keyword evidence="8 10" id="KW-0472">Membrane</keyword>
<feature type="transmembrane region" description="Helical" evidence="10">
    <location>
        <begin position="312"/>
        <end position="332"/>
    </location>
</feature>
<reference evidence="13 14" key="1">
    <citation type="submission" date="2019-04" db="EMBL/GenBank/DDBJ databases">
        <title>Fungal friends and foes A comparative genomics study of 23 Aspergillus species from section Flavi.</title>
        <authorList>
            <consortium name="DOE Joint Genome Institute"/>
            <person name="Kjaerbolling I."/>
            <person name="Vesth T.C."/>
            <person name="Frisvad J.C."/>
            <person name="Nybo J.L."/>
            <person name="Theobald S."/>
            <person name="Kildgaard S."/>
            <person name="Petersen T.I."/>
            <person name="Kuo A."/>
            <person name="Sato A."/>
            <person name="Lyhne E.K."/>
            <person name="Kogle M.E."/>
            <person name="Wiebenga A."/>
            <person name="Kun R.S."/>
            <person name="Lubbers R.J."/>
            <person name="Makela M.R."/>
            <person name="Barry K."/>
            <person name="Chovatia M."/>
            <person name="Clum A."/>
            <person name="Daum C."/>
            <person name="Haridas S."/>
            <person name="He G."/>
            <person name="LaButti K."/>
            <person name="Lipzen A."/>
            <person name="Mondo S."/>
            <person name="Pangilinan J."/>
            <person name="Riley R."/>
            <person name="Salamov A."/>
            <person name="Simmons B.A."/>
            <person name="Magnuson J.K."/>
            <person name="Henrissat B."/>
            <person name="Mortensen U.H."/>
            <person name="Larsen T.O."/>
            <person name="De vries R.P."/>
            <person name="Grigoriev I.V."/>
            <person name="Machida M."/>
            <person name="Baker S.E."/>
            <person name="Andersen M.R."/>
        </authorList>
    </citation>
    <scope>NUCLEOTIDE SEQUENCE [LARGE SCALE GENOMIC DNA]</scope>
    <source>
        <strain evidence="13 14">CBS 117618</strain>
    </source>
</reference>
<dbReference type="Gene3D" id="3.40.50.300">
    <property type="entry name" value="P-loop containing nucleotide triphosphate hydrolases"/>
    <property type="match status" value="2"/>
</dbReference>
<feature type="domain" description="ABC transmembrane type-1" evidence="12">
    <location>
        <begin position="394"/>
        <end position="657"/>
    </location>
</feature>
<keyword evidence="9" id="KW-0325">Glycoprotein</keyword>
<dbReference type="PROSITE" id="PS50893">
    <property type="entry name" value="ABC_TRANSPORTER_2"/>
    <property type="match status" value="2"/>
</dbReference>
<evidence type="ECO:0000256" key="4">
    <source>
        <dbReference type="ARBA" id="ARBA00022692"/>
    </source>
</evidence>
<evidence type="ECO:0000256" key="9">
    <source>
        <dbReference type="ARBA" id="ARBA00023180"/>
    </source>
</evidence>
<name>A0A5N6DIE7_ASPPA</name>
<feature type="transmembrane region" description="Helical" evidence="10">
    <location>
        <begin position="1002"/>
        <end position="1024"/>
    </location>
</feature>
<dbReference type="FunFam" id="3.40.50.300:FF:001854">
    <property type="entry name" value="ABC multidrug transporter (Eurofung)"/>
    <property type="match status" value="1"/>
</dbReference>
<dbReference type="InterPro" id="IPR015422">
    <property type="entry name" value="PyrdxlP-dep_Trfase_small"/>
</dbReference>
<feature type="transmembrane region" description="Helical" evidence="10">
    <location>
        <begin position="269"/>
        <end position="291"/>
    </location>
</feature>
<protein>
    <recommendedName>
        <fullName evidence="15">P-loop containing nucleoside triphosphate hydrolase protein</fullName>
    </recommendedName>
</protein>
<dbReference type="InterPro" id="IPR003439">
    <property type="entry name" value="ABC_transporter-like_ATP-bd"/>
</dbReference>
<accession>A0A5N6DIE7</accession>
<comment type="similarity">
    <text evidence="2">Belongs to the ABC transporter superfamily. ABCC family. Conjugate transporter (TC 3.A.1.208) subfamily.</text>
</comment>
<feature type="transmembrane region" description="Helical" evidence="10">
    <location>
        <begin position="596"/>
        <end position="613"/>
    </location>
</feature>
<keyword evidence="14" id="KW-1185">Reference proteome</keyword>
<feature type="domain" description="ABC transmembrane type-1" evidence="12">
    <location>
        <begin position="1008"/>
        <end position="1285"/>
    </location>
</feature>
<feature type="transmembrane region" description="Helical" evidence="10">
    <location>
        <begin position="209"/>
        <end position="229"/>
    </location>
</feature>
<keyword evidence="4 10" id="KW-0812">Transmembrane</keyword>
<evidence type="ECO:0000256" key="3">
    <source>
        <dbReference type="ARBA" id="ARBA00022448"/>
    </source>
</evidence>
<evidence type="ECO:0008006" key="15">
    <source>
        <dbReference type="Google" id="ProtNLM"/>
    </source>
</evidence>
<gene>
    <name evidence="13" type="ORF">BDV34DRAFT_226096</name>
</gene>
<dbReference type="EMBL" id="ML734976">
    <property type="protein sequence ID" value="KAB8204861.1"/>
    <property type="molecule type" value="Genomic_DNA"/>
</dbReference>
<evidence type="ECO:0000256" key="10">
    <source>
        <dbReference type="SAM" id="Phobius"/>
    </source>
</evidence>
<evidence type="ECO:0000259" key="11">
    <source>
        <dbReference type="PROSITE" id="PS50893"/>
    </source>
</evidence>
<dbReference type="Gene3D" id="3.90.1150.10">
    <property type="entry name" value="Aspartate Aminotransferase, domain 1"/>
    <property type="match status" value="1"/>
</dbReference>
<dbReference type="PROSITE" id="PS00211">
    <property type="entry name" value="ABC_TRANSPORTER_1"/>
    <property type="match status" value="2"/>
</dbReference>
<sequence length="1611" mass="177002">MNAYTISYPIVPRATGRIRSVLHAHNTEQEVDRLVETVVDWATEMLELERSGSKDAVPRAARLLTNEYPDIASCSPIARALMIITQLPRLSCFPVILKLLNSPEKRLGGAGIAVSKMPFTNGEGNILHLNQEQFDFNLQFESLFFSIIPSVLVIPSLLWRTLAQMRKPVVVNAPVLQVIKTSAIGIYAGLELALLILAAIGPFNISRMFIASSVLQLISAVFMLTVSVVDHSRSPRPSMLLNSYLFLTLLLDIARVRTLFLSSDHGSEIVYSSIFCASVGLKTAILLLEACQKTRWVTWDATKHSPEETSGIFSLSVFFWLNKLFFAGYRHIFTIESLYPLDSTFDAQARHEEFAKKMDYTKLKGDKFGLLKVLVRTLWVQLLLPIPPRAALIAFYICQPLFIESLVTYLSHSEPDPNVGYGLIGAAILIYSGIGISYALYWYCHHRLRTMVRSILVTETFKTATRARLGSGDDSAALTLMSTDMERIKMGLRCVHETWASMIQAGLAAWMLYRQLGAVFIAPVGVVVVSFVGLGILINFTGDSQRSWMSGVQKRVGLTATVIASMKSLKISGLAGPVAEYVQQLRVDELAAGARYRRIMISAAIFAFLPQLISPPLTFAFAQKTLNASTMFTSLSFLTLLTQPLSQLFQSIPDFVSGLACLGRIQAFLELEPRQDYRQPLVEAQSCGMEKSSKQLDLKPTDCIFIQDANFGWKADKFVLNNINTRVPASSLTMVIGPVGSGKSTLCKALLGEIPFSQGSVVTSTSLRHVGFCEQNAFLWNGTIRENIIGFTPFDRKRYDQVIEATSLRFDLATLSQGDQTNIGSDGVALSGGQKQRLSLARALYLPSELLILDDVLSGLDADTEEQVFRQVFGPNGLLRRRGSTVVLCTHSVRHLPTADYIIALENGSVAEQGNFVDLSTRAGYVHRLEVRLKQEGEDTVADDEPGACCEHKGQTGAGKNLEPAITVNSTQGPTPIAPAVAAARQVGDATVYRLYLKSMGWFVAACGLFFAALWGLLTNYPTIWLTYWSDATESVHPAHSNSYYAGIYALLQICAIIALLLLGITLFIVSVKKAGANLHQQALRTLIRATLSFFTNTDTGVVTNLFSQDLNLIDTELPEATLNTLFCASQSIGQAAVMLTSSVYLAISYPILGALLYFVQKFYLRTSRQLRLLDLEAKSPLYTHFLDTLKGIATLRAFGFIPDDIHKNARLVDSSQRAAYLLLMIQEWLNLVLNLVVMVIAAVLTTLAVRLHSNSAFAGASLYSLMTFGESLSGIVIYYTRLETSIGAIARLKTFNETVTPEDRDGPGEEDTVPDTNWPDRGLVELRGVSARYKSTTVSESDSLSVVSGATNEPPLALKNITLTIHPGEKVAICGRTGSGKSSFLALLLKLLDPLPSTVNNHDQEPPILIDNIPLHRIHRATLRQRLIAVPQDPVFLPDGSSFRANLDPTNTATPAECQRVLEAVRLWGFVQERAEGLHAPVTAGTLSAGQRQLFSLGRAVLRAMIRQRSASSSPKKEGYDNQDQGGILLLDEVSSSVDQETERMMQEIIRAEFRHYTIIAVSHRLEMIMDFDRVVVMDRGEVVEVGIPAVLKEMGAGSRFGELVAAAGA</sequence>
<keyword evidence="6" id="KW-0067">ATP-binding</keyword>
<evidence type="ECO:0000313" key="14">
    <source>
        <dbReference type="Proteomes" id="UP000326532"/>
    </source>
</evidence>
<keyword evidence="3" id="KW-0813">Transport</keyword>
<feature type="transmembrane region" description="Helical" evidence="10">
    <location>
        <begin position="519"/>
        <end position="540"/>
    </location>
</feature>
<evidence type="ECO:0000256" key="2">
    <source>
        <dbReference type="ARBA" id="ARBA00009726"/>
    </source>
</evidence>
<feature type="transmembrane region" description="Helical" evidence="10">
    <location>
        <begin position="143"/>
        <end position="163"/>
    </location>
</feature>
<organism evidence="13 14">
    <name type="scientific">Aspergillus parasiticus</name>
    <dbReference type="NCBI Taxonomy" id="5067"/>
    <lineage>
        <taxon>Eukaryota</taxon>
        <taxon>Fungi</taxon>
        <taxon>Dikarya</taxon>
        <taxon>Ascomycota</taxon>
        <taxon>Pezizomycotina</taxon>
        <taxon>Eurotiomycetes</taxon>
        <taxon>Eurotiomycetidae</taxon>
        <taxon>Eurotiales</taxon>
        <taxon>Aspergillaceae</taxon>
        <taxon>Aspergillus</taxon>
        <taxon>Aspergillus subgen. Circumdati</taxon>
    </lineage>
</organism>
<dbReference type="FunFam" id="3.40.50.300:FF:003450">
    <property type="entry name" value="ABC multidrug transporter, putative"/>
    <property type="match status" value="1"/>
</dbReference>
<dbReference type="SUPFAM" id="SSF90123">
    <property type="entry name" value="ABC transporter transmembrane region"/>
    <property type="match status" value="2"/>
</dbReference>
<dbReference type="Pfam" id="PF00664">
    <property type="entry name" value="ABC_membrane"/>
    <property type="match status" value="1"/>
</dbReference>
<comment type="subcellular location">
    <subcellularLocation>
        <location evidence="1">Membrane</location>
        <topology evidence="1">Multi-pass membrane protein</topology>
    </subcellularLocation>
</comment>
<keyword evidence="5" id="KW-0547">Nucleotide-binding</keyword>
<evidence type="ECO:0000256" key="8">
    <source>
        <dbReference type="ARBA" id="ARBA00023136"/>
    </source>
</evidence>
<dbReference type="GO" id="GO:0005524">
    <property type="term" value="F:ATP binding"/>
    <property type="evidence" value="ECO:0007669"/>
    <property type="project" value="UniProtKB-KW"/>
</dbReference>
<dbReference type="SUPFAM" id="SSF52540">
    <property type="entry name" value="P-loop containing nucleoside triphosphate hydrolases"/>
    <property type="match status" value="2"/>
</dbReference>
<dbReference type="GO" id="GO:0016020">
    <property type="term" value="C:membrane"/>
    <property type="evidence" value="ECO:0007669"/>
    <property type="project" value="UniProtKB-SubCell"/>
</dbReference>
<dbReference type="VEuPathDB" id="FungiDB:BDV34DRAFT_226096"/>
<dbReference type="SMART" id="SM00382">
    <property type="entry name" value="AAA"/>
    <property type="match status" value="2"/>
</dbReference>
<dbReference type="InterPro" id="IPR027417">
    <property type="entry name" value="P-loop_NTPase"/>
</dbReference>
<evidence type="ECO:0000256" key="6">
    <source>
        <dbReference type="ARBA" id="ARBA00022840"/>
    </source>
</evidence>
<evidence type="ECO:0000313" key="13">
    <source>
        <dbReference type="EMBL" id="KAB8204861.1"/>
    </source>
</evidence>
<evidence type="ECO:0000259" key="12">
    <source>
        <dbReference type="PROSITE" id="PS50929"/>
    </source>
</evidence>
<dbReference type="PANTHER" id="PTHR24223:SF345">
    <property type="entry name" value="ABC MULTIDRUG TRANSPORTER (EUROFUNG)"/>
    <property type="match status" value="1"/>
</dbReference>
<feature type="transmembrane region" description="Helical" evidence="10">
    <location>
        <begin position="1044"/>
        <end position="1070"/>
    </location>
</feature>
<dbReference type="InterPro" id="IPR036640">
    <property type="entry name" value="ABC1_TM_sf"/>
</dbReference>
<feature type="transmembrane region" description="Helical" evidence="10">
    <location>
        <begin position="1229"/>
        <end position="1250"/>
    </location>
</feature>
<feature type="domain" description="ABC transporter" evidence="11">
    <location>
        <begin position="704"/>
        <end position="932"/>
    </location>
</feature>
<keyword evidence="7 10" id="KW-1133">Transmembrane helix</keyword>
<dbReference type="PROSITE" id="PS50929">
    <property type="entry name" value="ABC_TM1F"/>
    <property type="match status" value="2"/>
</dbReference>
<dbReference type="InterPro" id="IPR044726">
    <property type="entry name" value="ABCC_6TM_D2"/>
</dbReference>
<feature type="transmembrane region" description="Helical" evidence="10">
    <location>
        <begin position="1257"/>
        <end position="1280"/>
    </location>
</feature>
<dbReference type="FunFam" id="1.20.1560.10:FF:000066">
    <property type="entry name" value="ABC multidrug transporter (Eurofung)"/>
    <property type="match status" value="1"/>
</dbReference>
<evidence type="ECO:0000256" key="7">
    <source>
        <dbReference type="ARBA" id="ARBA00022989"/>
    </source>
</evidence>
<dbReference type="PANTHER" id="PTHR24223">
    <property type="entry name" value="ATP-BINDING CASSETTE SUB-FAMILY C"/>
    <property type="match status" value="1"/>
</dbReference>
<dbReference type="FunFam" id="1.20.1560.10:FF:000055">
    <property type="entry name" value="ABC multidrug transporter (Eurofung)"/>
    <property type="match status" value="1"/>
</dbReference>
<dbReference type="InterPro" id="IPR050173">
    <property type="entry name" value="ABC_transporter_C-like"/>
</dbReference>
<dbReference type="Gene3D" id="1.20.1560.10">
    <property type="entry name" value="ABC transporter type 1, transmembrane domain"/>
    <property type="match status" value="2"/>
</dbReference>
<proteinExistence type="inferred from homology"/>
<dbReference type="Pfam" id="PF00005">
    <property type="entry name" value="ABC_tran"/>
    <property type="match status" value="2"/>
</dbReference>
<dbReference type="CDD" id="cd18580">
    <property type="entry name" value="ABC_6TM_ABCC_D2"/>
    <property type="match status" value="1"/>
</dbReference>
<dbReference type="CDD" id="cd03250">
    <property type="entry name" value="ABCC_MRP_domain1"/>
    <property type="match status" value="1"/>
</dbReference>
<feature type="transmembrane region" description="Helical" evidence="10">
    <location>
        <begin position="241"/>
        <end position="263"/>
    </location>
</feature>
<dbReference type="InterPro" id="IPR003593">
    <property type="entry name" value="AAA+_ATPase"/>
</dbReference>
<feature type="transmembrane region" description="Helical" evidence="10">
    <location>
        <begin position="1136"/>
        <end position="1160"/>
    </location>
</feature>
<dbReference type="InterPro" id="IPR011527">
    <property type="entry name" value="ABC1_TM_dom"/>
</dbReference>
<dbReference type="InterPro" id="IPR017871">
    <property type="entry name" value="ABC_transporter-like_CS"/>
</dbReference>
<evidence type="ECO:0000256" key="1">
    <source>
        <dbReference type="ARBA" id="ARBA00004141"/>
    </source>
</evidence>
<dbReference type="GO" id="GO:0016887">
    <property type="term" value="F:ATP hydrolysis activity"/>
    <property type="evidence" value="ECO:0007669"/>
    <property type="project" value="InterPro"/>
</dbReference>
<dbReference type="Proteomes" id="UP000326532">
    <property type="component" value="Unassembled WGS sequence"/>
</dbReference>
<feature type="transmembrane region" description="Helical" evidence="10">
    <location>
        <begin position="423"/>
        <end position="444"/>
    </location>
</feature>
<feature type="domain" description="ABC transporter" evidence="11">
    <location>
        <begin position="1340"/>
        <end position="1606"/>
    </location>
</feature>